<feature type="transmembrane region" description="Helical" evidence="1">
    <location>
        <begin position="41"/>
        <end position="60"/>
    </location>
</feature>
<feature type="transmembrane region" description="Helical" evidence="1">
    <location>
        <begin position="325"/>
        <end position="344"/>
    </location>
</feature>
<keyword evidence="1" id="KW-1133">Transmembrane helix</keyword>
<feature type="transmembrane region" description="Helical" evidence="1">
    <location>
        <begin position="72"/>
        <end position="95"/>
    </location>
</feature>
<feature type="transmembrane region" description="Helical" evidence="1">
    <location>
        <begin position="207"/>
        <end position="226"/>
    </location>
</feature>
<feature type="transmembrane region" description="Helical" evidence="1">
    <location>
        <begin position="365"/>
        <end position="387"/>
    </location>
</feature>
<feature type="transmembrane region" description="Helical" evidence="1">
    <location>
        <begin position="181"/>
        <end position="201"/>
    </location>
</feature>
<proteinExistence type="predicted"/>
<dbReference type="RefSeq" id="WP_212980263.1">
    <property type="nucleotide sequence ID" value="NZ_AP025343.1"/>
</dbReference>
<evidence type="ECO:0000256" key="1">
    <source>
        <dbReference type="SAM" id="Phobius"/>
    </source>
</evidence>
<feature type="transmembrane region" description="Helical" evidence="1">
    <location>
        <begin position="393"/>
        <end position="415"/>
    </location>
</feature>
<accession>A0A919YFW8</accession>
<dbReference type="EMBL" id="BORT01000026">
    <property type="protein sequence ID" value="GIO49921.1"/>
    <property type="molecule type" value="Genomic_DNA"/>
</dbReference>
<organism evidence="2 3">
    <name type="scientific">Paenibacillus azoreducens</name>
    <dbReference type="NCBI Taxonomy" id="116718"/>
    <lineage>
        <taxon>Bacteria</taxon>
        <taxon>Bacillati</taxon>
        <taxon>Bacillota</taxon>
        <taxon>Bacilli</taxon>
        <taxon>Bacillales</taxon>
        <taxon>Paenibacillaceae</taxon>
        <taxon>Paenibacillus</taxon>
    </lineage>
</organism>
<keyword evidence="1" id="KW-0472">Membrane</keyword>
<name>A0A919YFW8_9BACL</name>
<sequence>MAGNDKDYLFEGPGSLFRRRLWSYFKETAAILRSVADDWTVFVYILIPGLLLGGRLYYGLWKEPLPDLASRIPFAAIPLLLLAVASAGGVILLIREADVLFLVQRKRWVRGIMLRGGLYSMAAAALKTSFVFLILLPFLIRQFHESGRFAGSMLAFTIAFEWVQMWLKHLVKVQTSGWRRWLLYIPFAIMPASLYLAFMLVFKSRPVVLLIGTLVLAVFVVVLLRMRLRLRGTFMNDAQEDLARRTRLTAIVLSQTIDKPRRVRRKTWIFRRSRPLFRSVQPSKRIAGTMIKALLRHPGQRSLYLRFAVVSLPVFFLPMPSSVRVVVYAALHLLLVYWLFLQWFSFKGDPFVSLLPWPDDQSIQASMIAVQTLLFPYAVIVSALMLFNSGMATGIAAAGFIPLAAGVTWVVPQVIRMFMLNKKY</sequence>
<dbReference type="GO" id="GO:0016020">
    <property type="term" value="C:membrane"/>
    <property type="evidence" value="ECO:0007669"/>
    <property type="project" value="InterPro"/>
</dbReference>
<dbReference type="InterPro" id="IPR010288">
    <property type="entry name" value="EcsB_ABC"/>
</dbReference>
<dbReference type="AlphaFoldDB" id="A0A919YFW8"/>
<comment type="caution">
    <text evidence="2">The sequence shown here is derived from an EMBL/GenBank/DDBJ whole genome shotgun (WGS) entry which is preliminary data.</text>
</comment>
<feature type="transmembrane region" description="Helical" evidence="1">
    <location>
        <begin position="146"/>
        <end position="169"/>
    </location>
</feature>
<keyword evidence="3" id="KW-1185">Reference proteome</keyword>
<dbReference type="Proteomes" id="UP000682811">
    <property type="component" value="Unassembled WGS sequence"/>
</dbReference>
<gene>
    <name evidence="2" type="ORF">J34TS1_46860</name>
</gene>
<evidence type="ECO:0000313" key="3">
    <source>
        <dbReference type="Proteomes" id="UP000682811"/>
    </source>
</evidence>
<feature type="transmembrane region" description="Helical" evidence="1">
    <location>
        <begin position="116"/>
        <end position="140"/>
    </location>
</feature>
<reference evidence="2 3" key="1">
    <citation type="submission" date="2021-03" db="EMBL/GenBank/DDBJ databases">
        <title>Antimicrobial resistance genes in bacteria isolated from Japanese honey, and their potential for conferring macrolide and lincosamide resistance in the American foulbrood pathogen Paenibacillus larvae.</title>
        <authorList>
            <person name="Okamoto M."/>
            <person name="Kumagai M."/>
            <person name="Kanamori H."/>
            <person name="Takamatsu D."/>
        </authorList>
    </citation>
    <scope>NUCLEOTIDE SEQUENCE [LARGE SCALE GENOMIC DNA]</scope>
    <source>
        <strain evidence="2 3">J34TS1</strain>
    </source>
</reference>
<protein>
    <submittedName>
        <fullName evidence="2">Uncharacterized protein</fullName>
    </submittedName>
</protein>
<evidence type="ECO:0000313" key="2">
    <source>
        <dbReference type="EMBL" id="GIO49921.1"/>
    </source>
</evidence>
<keyword evidence="1" id="KW-0812">Transmembrane</keyword>
<dbReference type="Pfam" id="PF05975">
    <property type="entry name" value="EcsB"/>
    <property type="match status" value="1"/>
</dbReference>